<organism evidence="5 6">
    <name type="scientific">Puccinia striiformis</name>
    <dbReference type="NCBI Taxonomy" id="27350"/>
    <lineage>
        <taxon>Eukaryota</taxon>
        <taxon>Fungi</taxon>
        <taxon>Dikarya</taxon>
        <taxon>Basidiomycota</taxon>
        <taxon>Pucciniomycotina</taxon>
        <taxon>Pucciniomycetes</taxon>
        <taxon>Pucciniales</taxon>
        <taxon>Pucciniaceae</taxon>
        <taxon>Puccinia</taxon>
    </lineage>
</organism>
<dbReference type="InterPro" id="IPR005522">
    <property type="entry name" value="IPK"/>
</dbReference>
<dbReference type="OrthoDB" id="338650at2759"/>
<dbReference type="GO" id="GO:0005737">
    <property type="term" value="C:cytoplasm"/>
    <property type="evidence" value="ECO:0007669"/>
    <property type="project" value="TreeGrafter"/>
</dbReference>
<dbReference type="Pfam" id="PF03770">
    <property type="entry name" value="IPK"/>
    <property type="match status" value="1"/>
</dbReference>
<dbReference type="PANTHER" id="PTHR12400">
    <property type="entry name" value="INOSITOL POLYPHOSPHATE KINASE"/>
    <property type="match status" value="1"/>
</dbReference>
<dbReference type="Gene3D" id="3.30.470.160">
    <property type="entry name" value="Inositol polyphosphate kinase"/>
    <property type="match status" value="1"/>
</dbReference>
<dbReference type="EMBL" id="PKSM01000008">
    <property type="protein sequence ID" value="POW22644.1"/>
    <property type="molecule type" value="Genomic_DNA"/>
</dbReference>
<dbReference type="EC" id="2.7.-.-" evidence="4"/>
<evidence type="ECO:0000313" key="6">
    <source>
        <dbReference type="Proteomes" id="UP000238274"/>
    </source>
</evidence>
<evidence type="ECO:0000313" key="5">
    <source>
        <dbReference type="EMBL" id="POW22644.1"/>
    </source>
</evidence>
<keyword evidence="6" id="KW-1185">Reference proteome</keyword>
<protein>
    <recommendedName>
        <fullName evidence="4">Kinase</fullName>
        <ecNumber evidence="4">2.7.-.-</ecNumber>
    </recommendedName>
</protein>
<evidence type="ECO:0000256" key="4">
    <source>
        <dbReference type="RuleBase" id="RU363090"/>
    </source>
</evidence>
<reference evidence="6" key="3">
    <citation type="journal article" date="2018" name="Mol. Plant Microbe Interact.">
        <title>Genome sequence resources for the wheat stripe rust pathogen (Puccinia striiformis f. sp. tritici) and the barley stripe rust pathogen (Puccinia striiformis f. sp. hordei).</title>
        <authorList>
            <person name="Xia C."/>
            <person name="Wang M."/>
            <person name="Yin C."/>
            <person name="Cornejo O.E."/>
            <person name="Hulbert S.H."/>
            <person name="Chen X."/>
        </authorList>
    </citation>
    <scope>NUCLEOTIDE SEQUENCE [LARGE SCALE GENOMIC DNA]</scope>
    <source>
        <strain evidence="6">93TX-2</strain>
    </source>
</reference>
<dbReference type="InterPro" id="IPR038286">
    <property type="entry name" value="IPK_sf"/>
</dbReference>
<dbReference type="SUPFAM" id="SSF56104">
    <property type="entry name" value="SAICAR synthase-like"/>
    <property type="match status" value="1"/>
</dbReference>
<dbReference type="GO" id="GO:0032958">
    <property type="term" value="P:inositol phosphate biosynthetic process"/>
    <property type="evidence" value="ECO:0007669"/>
    <property type="project" value="InterPro"/>
</dbReference>
<dbReference type="GO" id="GO:0008440">
    <property type="term" value="F:inositol-1,4,5-trisphosphate 3-kinase activity"/>
    <property type="evidence" value="ECO:0007669"/>
    <property type="project" value="TreeGrafter"/>
</dbReference>
<comment type="similarity">
    <text evidence="1 4">Belongs to the inositol phosphokinase (IPK) family.</text>
</comment>
<evidence type="ECO:0000256" key="1">
    <source>
        <dbReference type="ARBA" id="ARBA00007374"/>
    </source>
</evidence>
<dbReference type="VEuPathDB" id="FungiDB:PSHT_01004"/>
<dbReference type="PANTHER" id="PTHR12400:SF108">
    <property type="entry name" value="KINASE"/>
    <property type="match status" value="1"/>
</dbReference>
<reference evidence="5 6" key="1">
    <citation type="submission" date="2017-12" db="EMBL/GenBank/DDBJ databases">
        <title>Gene loss provides genomic basis for host adaptation in cereal stripe rust fungi.</title>
        <authorList>
            <person name="Xia C."/>
        </authorList>
    </citation>
    <scope>NUCLEOTIDE SEQUENCE [LARGE SCALE GENOMIC DNA]</scope>
    <source>
        <strain evidence="5 6">93TX-2</strain>
    </source>
</reference>
<proteinExistence type="inferred from homology"/>
<accession>A0A2S4WLN0</accession>
<dbReference type="GO" id="GO:0000824">
    <property type="term" value="F:inositol-1,4,5,6-tetrakisphosphate 3-kinase activity"/>
    <property type="evidence" value="ECO:0007669"/>
    <property type="project" value="TreeGrafter"/>
</dbReference>
<keyword evidence="3 4" id="KW-0418">Kinase</keyword>
<gene>
    <name evidence="5" type="ORF">PSHT_01004</name>
</gene>
<comment type="caution">
    <text evidence="5">The sequence shown here is derived from an EMBL/GenBank/DDBJ whole genome shotgun (WGS) entry which is preliminary data.</text>
</comment>
<evidence type="ECO:0000256" key="3">
    <source>
        <dbReference type="ARBA" id="ARBA00022777"/>
    </source>
</evidence>
<keyword evidence="2 4" id="KW-0808">Transferase</keyword>
<dbReference type="Proteomes" id="UP000238274">
    <property type="component" value="Unassembled WGS sequence"/>
</dbReference>
<dbReference type="VEuPathDB" id="FungiDB:PSTT_05388"/>
<evidence type="ECO:0000256" key="2">
    <source>
        <dbReference type="ARBA" id="ARBA00022679"/>
    </source>
</evidence>
<sequence length="309" mass="34745">MKVAQAGGHPDLVSIDSAKPHQLIKQTTKNELEFYRSIVNQLEYKRLSTDLKPWSDWRPNFYGSLDDQTDNEASIVLENLTYQRPTPKTELFSHPNVIDIKLGQRLYDDHATPEKQERMNKAALETTSAQWGVRLTGAQIWDNSKGIYLNIPKSFGKSVKPDGSDLQNSFNKLFPISDSNQHQEELAYSTGSLSSEILKNIIDQSIIPQIIKIQTYLSSFKWRIYGASLLIVFEADQDLLLAATSHSDQQIFQDLASVKVIDFAHVQLADSPDPGLLKGIQTTLDLFHQLSLQLSLQLASVQLDTQSSS</sequence>
<dbReference type="AlphaFoldDB" id="A0A2S4WLN0"/>
<name>A0A2S4WLN0_9BASI</name>
<dbReference type="GO" id="GO:0046854">
    <property type="term" value="P:phosphatidylinositol phosphate biosynthetic process"/>
    <property type="evidence" value="ECO:0007669"/>
    <property type="project" value="TreeGrafter"/>
</dbReference>
<dbReference type="GO" id="GO:0005634">
    <property type="term" value="C:nucleus"/>
    <property type="evidence" value="ECO:0007669"/>
    <property type="project" value="TreeGrafter"/>
</dbReference>
<reference evidence="6" key="2">
    <citation type="journal article" date="2018" name="BMC Genomics">
        <title>Genomic insights into host adaptation between the wheat stripe rust pathogen (Puccinia striiformis f. sp. tritici) and the barley stripe rust pathogen (Puccinia striiformis f. sp. hordei).</title>
        <authorList>
            <person name="Xia C."/>
            <person name="Wang M."/>
            <person name="Yin C."/>
            <person name="Cornejo O.E."/>
            <person name="Hulbert S.H."/>
            <person name="Chen X."/>
        </authorList>
    </citation>
    <scope>NUCLEOTIDE SEQUENCE [LARGE SCALE GENOMIC DNA]</scope>
    <source>
        <strain evidence="6">93TX-2</strain>
    </source>
</reference>